<keyword evidence="4" id="KW-0206">Cytoskeleton</keyword>
<dbReference type="OrthoDB" id="10263520at2759"/>
<evidence type="ECO:0000256" key="5">
    <source>
        <dbReference type="ARBA" id="ARBA00023273"/>
    </source>
</evidence>
<dbReference type="PROSITE" id="PS51381">
    <property type="entry name" value="C2_B9"/>
    <property type="match status" value="1"/>
</dbReference>
<evidence type="ECO:0000313" key="6">
    <source>
        <dbReference type="EMBL" id="CAF0889380.1"/>
    </source>
</evidence>
<name>A0A813YUU1_ADIRI</name>
<comment type="caution">
    <text evidence="6">The sequence shown here is derived from an EMBL/GenBank/DDBJ whole genome shotgun (WGS) entry which is preliminary data.</text>
</comment>
<evidence type="ECO:0000256" key="4">
    <source>
        <dbReference type="ARBA" id="ARBA00023212"/>
    </source>
</evidence>
<dbReference type="EMBL" id="CAJNOJ010000030">
    <property type="protein sequence ID" value="CAF0889380.1"/>
    <property type="molecule type" value="Genomic_DNA"/>
</dbReference>
<dbReference type="InterPro" id="IPR010796">
    <property type="entry name" value="C2_B9-type_dom"/>
</dbReference>
<evidence type="ECO:0000313" key="7">
    <source>
        <dbReference type="Proteomes" id="UP000663852"/>
    </source>
</evidence>
<dbReference type="Proteomes" id="UP000663852">
    <property type="component" value="Unassembled WGS sequence"/>
</dbReference>
<accession>A0A813YUU1</accession>
<dbReference type="AlphaFoldDB" id="A0A813YUU1"/>
<dbReference type="Pfam" id="PF07162">
    <property type="entry name" value="B9-C2"/>
    <property type="match status" value="1"/>
</dbReference>
<comment type="subcellular location">
    <subcellularLocation>
        <location evidence="1">Cytoplasm</location>
        <location evidence="1">Cytoskeleton</location>
        <location evidence="1">Cilium basal body</location>
    </subcellularLocation>
</comment>
<keyword evidence="3" id="KW-0970">Cilium biogenesis/degradation</keyword>
<evidence type="ECO:0000256" key="1">
    <source>
        <dbReference type="ARBA" id="ARBA00004120"/>
    </source>
</evidence>
<organism evidence="6 7">
    <name type="scientific">Adineta ricciae</name>
    <name type="common">Rotifer</name>
    <dbReference type="NCBI Taxonomy" id="249248"/>
    <lineage>
        <taxon>Eukaryota</taxon>
        <taxon>Metazoa</taxon>
        <taxon>Spiralia</taxon>
        <taxon>Gnathifera</taxon>
        <taxon>Rotifera</taxon>
        <taxon>Eurotatoria</taxon>
        <taxon>Bdelloidea</taxon>
        <taxon>Adinetida</taxon>
        <taxon>Adinetidae</taxon>
        <taxon>Adineta</taxon>
    </lineage>
</organism>
<protein>
    <recommendedName>
        <fullName evidence="8">Meckel syndrome type 1 protein</fullName>
    </recommendedName>
</protein>
<dbReference type="GO" id="GO:0036038">
    <property type="term" value="C:MKS complex"/>
    <property type="evidence" value="ECO:0007669"/>
    <property type="project" value="TreeGrafter"/>
</dbReference>
<dbReference type="PANTHER" id="PTHR12968:SF4">
    <property type="entry name" value="TECTONIC-LIKE COMPLEX MEMBER MKS1"/>
    <property type="match status" value="1"/>
</dbReference>
<evidence type="ECO:0008006" key="8">
    <source>
        <dbReference type="Google" id="ProtNLM"/>
    </source>
</evidence>
<keyword evidence="5" id="KW-0966">Cell projection</keyword>
<evidence type="ECO:0000256" key="3">
    <source>
        <dbReference type="ARBA" id="ARBA00022794"/>
    </source>
</evidence>
<dbReference type="PANTHER" id="PTHR12968">
    <property type="entry name" value="B9 DOMAIN-CONTAINING"/>
    <property type="match status" value="1"/>
</dbReference>
<proteinExistence type="predicted"/>
<sequence length="579" mass="67218">MSSLDDNDVNYAVYRSKDQIQNFKIRVKLERLTSNALIPSLARLKIQEDLSRLLDSDGQKAKQPKATTTDVLQALNAQNTTDYEEVVISWQQKLFSRFEFEAYGRDMGSSSTPLEKIYFDQIQKMKAKRQQPGRIFTYIEDDPYCMERDLDYFMTDSPNEQPSNLALGLNSIRKRRTIPSRSNNQNLPKADLIKENLTTDDLLINHYGSLPHQTMYIMVDLNDPVNTSAAQLVTFARPPNEHVLCRIHVYSNEIIIITPDFNSDKVAYMIETGHLSNEVYQYYLEHASTSISKTDLVKERKLFNEICLRQHEHLAQLIGSKFDVPPPTVLKLNIIGEIVSARNFEYDHIYIYYVLDLAEDWYVEPSTLLSGYTHTGSTTMSSKHIVDDVVYYSHPFEFELWYKPSTYEADRSFPRMPKIYFQVASLDSWGRHRTEGYTYIDIPNIPGFYDEHLSCWRPRGDSIFNEVRRFFIGGSLELEDISYIAIPTLFRSEPSNSLLSRFGFRTISTGSLNIRFNVVFQSQSFAMEHKKTRRVHAANRYGFDAFMSNVHSVLEEFERAKRRAIEVRQNVTQTIKSSF</sequence>
<reference evidence="6" key="1">
    <citation type="submission" date="2021-02" db="EMBL/GenBank/DDBJ databases">
        <authorList>
            <person name="Nowell W R."/>
        </authorList>
    </citation>
    <scope>NUCLEOTIDE SEQUENCE</scope>
</reference>
<evidence type="ECO:0000256" key="2">
    <source>
        <dbReference type="ARBA" id="ARBA00022490"/>
    </source>
</evidence>
<dbReference type="GO" id="GO:0060271">
    <property type="term" value="P:cilium assembly"/>
    <property type="evidence" value="ECO:0007669"/>
    <property type="project" value="TreeGrafter"/>
</dbReference>
<gene>
    <name evidence="6" type="ORF">EDS130_LOCUS9201</name>
</gene>
<keyword evidence="2" id="KW-0963">Cytoplasm</keyword>